<evidence type="ECO:0000313" key="3">
    <source>
        <dbReference type="EMBL" id="MDC7677548.1"/>
    </source>
</evidence>
<gene>
    <name evidence="3" type="ORF">PQU98_15505</name>
</gene>
<feature type="region of interest" description="Disordered" evidence="1">
    <location>
        <begin position="176"/>
        <end position="236"/>
    </location>
</feature>
<dbReference type="SUPFAM" id="SSF48452">
    <property type="entry name" value="TPR-like"/>
    <property type="match status" value="1"/>
</dbReference>
<comment type="caution">
    <text evidence="3">The sequence shown here is derived from an EMBL/GenBank/DDBJ whole genome shotgun (WGS) entry which is preliminary data.</text>
</comment>
<accession>A0ABT5HMV0</accession>
<proteinExistence type="predicted"/>
<protein>
    <recommendedName>
        <fullName evidence="5">Tetratricopeptide repeat-containing protein</fullName>
    </recommendedName>
</protein>
<dbReference type="RefSeq" id="WP_272745873.1">
    <property type="nucleotide sequence ID" value="NZ_JAQQKV010000004.1"/>
</dbReference>
<evidence type="ECO:0000256" key="1">
    <source>
        <dbReference type="SAM" id="MobiDB-lite"/>
    </source>
</evidence>
<feature type="compositionally biased region" description="Pro residues" evidence="1">
    <location>
        <begin position="263"/>
        <end position="277"/>
    </location>
</feature>
<keyword evidence="2" id="KW-1133">Transmembrane helix</keyword>
<evidence type="ECO:0000313" key="4">
    <source>
        <dbReference type="Proteomes" id="UP001218579"/>
    </source>
</evidence>
<evidence type="ECO:0000256" key="2">
    <source>
        <dbReference type="SAM" id="Phobius"/>
    </source>
</evidence>
<evidence type="ECO:0008006" key="5">
    <source>
        <dbReference type="Google" id="ProtNLM"/>
    </source>
</evidence>
<sequence length="678" mass="71870">MTQVDTRKAFEGEDYGSSGHPIDSAQVRAEAMKPSKSGNRLPLTGFVVLMLAGLLMCALAVFTGGAPVSSPYSEDWISWARIETIPSGLLVVGLAVILIGIVGCLFRLTVPVKRRSKVAAAVAPSGGDDFDLAIPETQLQMSGDGLKVASVHYLSTDTPDQTNRNRAALRFEAPPATTQAGLSQSQAPLATPSSHELIPHYGDNAADAFGLPKPHLSHPHLNNPQPRPAEFKPEAETPARPVVDTDVLSPEHGLHISGLRPKPASPAPEAMPEPPPTAQVIPLRPAPEPAPEVMQAPQEPIGSDPVATGSVALATESPLTAQERAPDSGFDSGPVVFTEPDPAPLPDTLSDPIAAALLAEAPETAVRDLPPSDINAVVTSAMRFIDTPAPAAHDAYAPVVPAPVTVQDQAPAPAAVAVPVLTPEEEIGQTVSTALSVWPDTTRPIAAEELSVRISYLYYDKSPQSREVFDLIAAGDLSVAASRLQGMANELMNAGAFAHSAELWRVYGALHMGRDDPKAMMAYEQVSELDPSDANIHLYLARRYQMDGRTDVLAPVIGRALAVVSDPQTRSGLLTQYADLKFKVGDLTTAATAFEELSLINESLAYLDPSNLQVRSGRGIALARLAQIREMQGEHLRAAPLYRKAHEVFAELSAQMPGHAGLKAMADNALRDVQRLGA</sequence>
<organism evidence="3 4">
    <name type="scientific">Asticcacaulis machinosus</name>
    <dbReference type="NCBI Taxonomy" id="2984211"/>
    <lineage>
        <taxon>Bacteria</taxon>
        <taxon>Pseudomonadati</taxon>
        <taxon>Pseudomonadota</taxon>
        <taxon>Alphaproteobacteria</taxon>
        <taxon>Caulobacterales</taxon>
        <taxon>Caulobacteraceae</taxon>
        <taxon>Asticcacaulis</taxon>
    </lineage>
</organism>
<keyword evidence="4" id="KW-1185">Reference proteome</keyword>
<dbReference type="Gene3D" id="1.25.40.10">
    <property type="entry name" value="Tetratricopeptide repeat domain"/>
    <property type="match status" value="1"/>
</dbReference>
<feature type="transmembrane region" description="Helical" evidence="2">
    <location>
        <begin position="85"/>
        <end position="108"/>
    </location>
</feature>
<feature type="region of interest" description="Disordered" evidence="1">
    <location>
        <begin position="252"/>
        <end position="306"/>
    </location>
</feature>
<feature type="transmembrane region" description="Helical" evidence="2">
    <location>
        <begin position="41"/>
        <end position="65"/>
    </location>
</feature>
<keyword evidence="2" id="KW-0472">Membrane</keyword>
<feature type="compositionally biased region" description="Polar residues" evidence="1">
    <location>
        <begin position="176"/>
        <end position="194"/>
    </location>
</feature>
<name>A0ABT5HMV0_9CAUL</name>
<reference evidence="3 4" key="1">
    <citation type="submission" date="2023-01" db="EMBL/GenBank/DDBJ databases">
        <title>Novel species of the genus Asticcacaulis isolated from rivers.</title>
        <authorList>
            <person name="Lu H."/>
        </authorList>
    </citation>
    <scope>NUCLEOTIDE SEQUENCE [LARGE SCALE GENOMIC DNA]</scope>
    <source>
        <strain evidence="3 4">LKC15W</strain>
    </source>
</reference>
<dbReference type="InterPro" id="IPR011990">
    <property type="entry name" value="TPR-like_helical_dom_sf"/>
</dbReference>
<dbReference type="EMBL" id="JAQQKV010000004">
    <property type="protein sequence ID" value="MDC7677548.1"/>
    <property type="molecule type" value="Genomic_DNA"/>
</dbReference>
<dbReference type="Proteomes" id="UP001218579">
    <property type="component" value="Unassembled WGS sequence"/>
</dbReference>
<keyword evidence="2" id="KW-0812">Transmembrane</keyword>